<feature type="transmembrane region" description="Helical" evidence="8">
    <location>
        <begin position="87"/>
        <end position="105"/>
    </location>
</feature>
<sequence length="248" mass="27945">MLGCCGGYPGLIIPFNFLRGFRNRFTIAATFGATASTCLELFTKGQTLFDILGDTPWLRVFQGLLAVLIYGILFYPLFACLTTDNKLLGSILGFLYGAVRFSVKLATEFQCANDNDGDESDKRPYLTLIGLLPTYLCLLVVNIRFAVLLVLEIRKTGFQFFHSISGFDKPETKEKAGILLTANIFWLFLLIISSFDRCATHANEKWYLRVIHFIYKPRADFKFSTQFISTLMVAAIVIFQVSKGLFTL</sequence>
<keyword evidence="6 8" id="KW-0472">Membrane</keyword>
<dbReference type="PANTHER" id="PTHR21444:SF15">
    <property type="entry name" value="RECEPTOR FOR RETINOL UPTAKE STRA6"/>
    <property type="match status" value="1"/>
</dbReference>
<keyword evidence="7" id="KW-0675">Receptor</keyword>
<keyword evidence="3" id="KW-1003">Cell membrane</keyword>
<dbReference type="InterPro" id="IPR026612">
    <property type="entry name" value="STRA6-like"/>
</dbReference>
<gene>
    <name evidence="9" type="ORF">PLOB_00044974</name>
</gene>
<feature type="transmembrane region" description="Helical" evidence="8">
    <location>
        <begin position="60"/>
        <end position="80"/>
    </location>
</feature>
<evidence type="ECO:0000313" key="9">
    <source>
        <dbReference type="EMBL" id="CAH3146282.1"/>
    </source>
</evidence>
<keyword evidence="4 8" id="KW-0812">Transmembrane</keyword>
<feature type="transmembrane region" description="Helical" evidence="8">
    <location>
        <begin position="176"/>
        <end position="195"/>
    </location>
</feature>
<feature type="transmembrane region" description="Helical" evidence="8">
    <location>
        <begin position="125"/>
        <end position="151"/>
    </location>
</feature>
<evidence type="ECO:0000256" key="4">
    <source>
        <dbReference type="ARBA" id="ARBA00022692"/>
    </source>
</evidence>
<comment type="caution">
    <text evidence="9">The sequence shown here is derived from an EMBL/GenBank/DDBJ whole genome shotgun (WGS) entry which is preliminary data.</text>
</comment>
<accession>A0ABN8PMI8</accession>
<organism evidence="9 10">
    <name type="scientific">Porites lobata</name>
    <dbReference type="NCBI Taxonomy" id="104759"/>
    <lineage>
        <taxon>Eukaryota</taxon>
        <taxon>Metazoa</taxon>
        <taxon>Cnidaria</taxon>
        <taxon>Anthozoa</taxon>
        <taxon>Hexacorallia</taxon>
        <taxon>Scleractinia</taxon>
        <taxon>Fungiina</taxon>
        <taxon>Poritidae</taxon>
        <taxon>Porites</taxon>
    </lineage>
</organism>
<dbReference type="EMBL" id="CALNXK010000078">
    <property type="protein sequence ID" value="CAH3146282.1"/>
    <property type="molecule type" value="Genomic_DNA"/>
</dbReference>
<comment type="subcellular location">
    <subcellularLocation>
        <location evidence="1">Cell membrane</location>
        <topology evidence="1">Multi-pass membrane protein</topology>
    </subcellularLocation>
</comment>
<evidence type="ECO:0000256" key="3">
    <source>
        <dbReference type="ARBA" id="ARBA00022475"/>
    </source>
</evidence>
<evidence type="ECO:0000256" key="8">
    <source>
        <dbReference type="SAM" id="Phobius"/>
    </source>
</evidence>
<dbReference type="Pfam" id="PF14752">
    <property type="entry name" value="RBP_receptor"/>
    <property type="match status" value="1"/>
</dbReference>
<keyword evidence="5 8" id="KW-1133">Transmembrane helix</keyword>
<evidence type="ECO:0000313" key="10">
    <source>
        <dbReference type="Proteomes" id="UP001159405"/>
    </source>
</evidence>
<dbReference type="Proteomes" id="UP001159405">
    <property type="component" value="Unassembled WGS sequence"/>
</dbReference>
<evidence type="ECO:0000256" key="7">
    <source>
        <dbReference type="ARBA" id="ARBA00023170"/>
    </source>
</evidence>
<evidence type="ECO:0000256" key="2">
    <source>
        <dbReference type="ARBA" id="ARBA00022448"/>
    </source>
</evidence>
<feature type="transmembrane region" description="Helical" evidence="8">
    <location>
        <begin position="227"/>
        <end position="246"/>
    </location>
</feature>
<dbReference type="PANTHER" id="PTHR21444">
    <property type="entry name" value="COILED-COIL DOMAIN-CONTAINING PROTEIN 180"/>
    <property type="match status" value="1"/>
</dbReference>
<protein>
    <submittedName>
        <fullName evidence="9">Uncharacterized protein</fullName>
    </submittedName>
</protein>
<keyword evidence="10" id="KW-1185">Reference proteome</keyword>
<proteinExistence type="predicted"/>
<keyword evidence="2" id="KW-0813">Transport</keyword>
<name>A0ABN8PMI8_9CNID</name>
<reference evidence="9 10" key="1">
    <citation type="submission" date="2022-05" db="EMBL/GenBank/DDBJ databases">
        <authorList>
            <consortium name="Genoscope - CEA"/>
            <person name="William W."/>
        </authorList>
    </citation>
    <scope>NUCLEOTIDE SEQUENCE [LARGE SCALE GENOMIC DNA]</scope>
</reference>
<evidence type="ECO:0000256" key="5">
    <source>
        <dbReference type="ARBA" id="ARBA00022989"/>
    </source>
</evidence>
<evidence type="ECO:0000256" key="6">
    <source>
        <dbReference type="ARBA" id="ARBA00023136"/>
    </source>
</evidence>
<evidence type="ECO:0000256" key="1">
    <source>
        <dbReference type="ARBA" id="ARBA00004651"/>
    </source>
</evidence>